<name>A0A1Q3BYQ6_CEPFO</name>
<dbReference type="FunCoup" id="A0A1Q3BYQ6">
    <property type="interactions" value="80"/>
</dbReference>
<dbReference type="SUPFAM" id="SSF101941">
    <property type="entry name" value="NAC domain"/>
    <property type="match status" value="1"/>
</dbReference>
<dbReference type="GO" id="GO:0003677">
    <property type="term" value="F:DNA binding"/>
    <property type="evidence" value="ECO:0007669"/>
    <property type="project" value="UniProtKB-KW"/>
</dbReference>
<keyword evidence="1" id="KW-0805">Transcription regulation</keyword>
<keyword evidence="4" id="KW-0539">Nucleus</keyword>
<comment type="caution">
    <text evidence="7">The sequence shown here is derived from an EMBL/GenBank/DDBJ whole genome shotgun (WGS) entry which is preliminary data.</text>
</comment>
<feature type="domain" description="NAC" evidence="6">
    <location>
        <begin position="6"/>
        <end position="170"/>
    </location>
</feature>
<feature type="region of interest" description="Disordered" evidence="5">
    <location>
        <begin position="184"/>
        <end position="239"/>
    </location>
</feature>
<evidence type="ECO:0000256" key="4">
    <source>
        <dbReference type="ARBA" id="ARBA00023242"/>
    </source>
</evidence>
<reference evidence="8" key="1">
    <citation type="submission" date="2016-04" db="EMBL/GenBank/DDBJ databases">
        <title>Cephalotus genome sequencing.</title>
        <authorList>
            <person name="Fukushima K."/>
            <person name="Hasebe M."/>
            <person name="Fang X."/>
        </authorList>
    </citation>
    <scope>NUCLEOTIDE SEQUENCE [LARGE SCALE GENOMIC DNA]</scope>
    <source>
        <strain evidence="8">cv. St1</strain>
    </source>
</reference>
<evidence type="ECO:0000313" key="7">
    <source>
        <dbReference type="EMBL" id="GAV72893.1"/>
    </source>
</evidence>
<dbReference type="EMBL" id="BDDD01001051">
    <property type="protein sequence ID" value="GAV72893.1"/>
    <property type="molecule type" value="Genomic_DNA"/>
</dbReference>
<evidence type="ECO:0000256" key="1">
    <source>
        <dbReference type="ARBA" id="ARBA00023015"/>
    </source>
</evidence>
<keyword evidence="2" id="KW-0238">DNA-binding</keyword>
<organism evidence="7 8">
    <name type="scientific">Cephalotus follicularis</name>
    <name type="common">Albany pitcher plant</name>
    <dbReference type="NCBI Taxonomy" id="3775"/>
    <lineage>
        <taxon>Eukaryota</taxon>
        <taxon>Viridiplantae</taxon>
        <taxon>Streptophyta</taxon>
        <taxon>Embryophyta</taxon>
        <taxon>Tracheophyta</taxon>
        <taxon>Spermatophyta</taxon>
        <taxon>Magnoliopsida</taxon>
        <taxon>eudicotyledons</taxon>
        <taxon>Gunneridae</taxon>
        <taxon>Pentapetalae</taxon>
        <taxon>rosids</taxon>
        <taxon>fabids</taxon>
        <taxon>Oxalidales</taxon>
        <taxon>Cephalotaceae</taxon>
        <taxon>Cephalotus</taxon>
    </lineage>
</organism>
<dbReference type="Gene3D" id="2.170.150.80">
    <property type="entry name" value="NAC domain"/>
    <property type="match status" value="1"/>
</dbReference>
<dbReference type="PROSITE" id="PS51005">
    <property type="entry name" value="NAC"/>
    <property type="match status" value="1"/>
</dbReference>
<dbReference type="AlphaFoldDB" id="A0A1Q3BYQ6"/>
<accession>A0A1Q3BYQ6</accession>
<evidence type="ECO:0000256" key="2">
    <source>
        <dbReference type="ARBA" id="ARBA00023125"/>
    </source>
</evidence>
<protein>
    <submittedName>
        <fullName evidence="7">NAM domain-containing protein</fullName>
    </submittedName>
</protein>
<dbReference type="Proteomes" id="UP000187406">
    <property type="component" value="Unassembled WGS sequence"/>
</dbReference>
<dbReference type="InParanoid" id="A0A1Q3BYQ6"/>
<evidence type="ECO:0000259" key="6">
    <source>
        <dbReference type="PROSITE" id="PS51005"/>
    </source>
</evidence>
<evidence type="ECO:0000256" key="5">
    <source>
        <dbReference type="SAM" id="MobiDB-lite"/>
    </source>
</evidence>
<feature type="compositionally biased region" description="Low complexity" evidence="5">
    <location>
        <begin position="212"/>
        <end position="232"/>
    </location>
</feature>
<dbReference type="InterPro" id="IPR036093">
    <property type="entry name" value="NAC_dom_sf"/>
</dbReference>
<evidence type="ECO:0000256" key="3">
    <source>
        <dbReference type="ARBA" id="ARBA00023163"/>
    </source>
</evidence>
<dbReference type="PANTHER" id="PTHR31744">
    <property type="entry name" value="PROTEIN CUP-SHAPED COTYLEDON 2-RELATED"/>
    <property type="match status" value="1"/>
</dbReference>
<dbReference type="PANTHER" id="PTHR31744:SF220">
    <property type="entry name" value="LOW QUALITY PROTEIN: NAC DOMAIN-CONTAINING PROTEIN 90-LIKE"/>
    <property type="match status" value="1"/>
</dbReference>
<keyword evidence="8" id="KW-1185">Reference proteome</keyword>
<evidence type="ECO:0000313" key="8">
    <source>
        <dbReference type="Proteomes" id="UP000187406"/>
    </source>
</evidence>
<keyword evidence="3" id="KW-0804">Transcription</keyword>
<dbReference type="InterPro" id="IPR003441">
    <property type="entry name" value="NAC-dom"/>
</dbReference>
<gene>
    <name evidence="7" type="ORF">CFOL_v3_16381</name>
</gene>
<sequence>MGDMDMPPGFRFYPTEEELVSFYLHKKLDGKIEKLNMLMDRVIPTLDIYECNPWDLPQLAGCMCYGDPEQWFFFIPTQESEARGGRPKRLTTSGYWKATGSPGYVYSSDNQTIGIKRTMVFYNGRAPNGSKTEWKMNEYNAIEGQVSSSRSNGAIPTLRKGFSLCRVYKKSKCLRAFDRRPPPEVIIGDDWPKAQPTHGEKATTSRQNPKRSSSSPESSSSSGEHGADGHSSQNGDSNNMAMAVDSATCWDLEQLNWFLGIQ</sequence>
<dbReference type="Pfam" id="PF02365">
    <property type="entry name" value="NAM"/>
    <property type="match status" value="1"/>
</dbReference>
<dbReference type="GO" id="GO:0006355">
    <property type="term" value="P:regulation of DNA-templated transcription"/>
    <property type="evidence" value="ECO:0007669"/>
    <property type="project" value="InterPro"/>
</dbReference>
<dbReference type="STRING" id="3775.A0A1Q3BYQ6"/>
<dbReference type="OrthoDB" id="622307at2759"/>
<proteinExistence type="predicted"/>